<dbReference type="GO" id="GO:0009435">
    <property type="term" value="P:NAD+ biosynthetic process"/>
    <property type="evidence" value="ECO:0007669"/>
    <property type="project" value="UniProtKB-UniRule"/>
</dbReference>
<keyword evidence="1 4" id="KW-0662">Pyridine nucleotide biosynthesis</keyword>
<dbReference type="RefSeq" id="WP_108000927.1">
    <property type="nucleotide sequence ID" value="NZ_JBHEEX010000008.1"/>
</dbReference>
<evidence type="ECO:0000256" key="4">
    <source>
        <dbReference type="HAMAP-Rule" id="MF_01970"/>
    </source>
</evidence>
<organism evidence="7 8">
    <name type="scientific">Mycoplana dimorpha</name>
    <dbReference type="NCBI Taxonomy" id="28320"/>
    <lineage>
        <taxon>Bacteria</taxon>
        <taxon>Pseudomonadati</taxon>
        <taxon>Pseudomonadota</taxon>
        <taxon>Alphaproteobacteria</taxon>
        <taxon>Hyphomicrobiales</taxon>
        <taxon>Rhizobiaceae</taxon>
        <taxon>Mycoplana</taxon>
    </lineage>
</organism>
<protein>
    <recommendedName>
        <fullName evidence="4 5">Kynureninase</fullName>
        <ecNumber evidence="4 5">3.7.1.3</ecNumber>
    </recommendedName>
    <alternativeName>
        <fullName evidence="4">L-kynurenine hydrolase</fullName>
    </alternativeName>
</protein>
<feature type="modified residue" description="N6-(pyridoxal phosphate)lysine" evidence="4">
    <location>
        <position position="226"/>
    </location>
</feature>
<sequence length="415" mass="44986">MTAPLDAAAFDAMDAADPLRDYRKQFALADGLIYLDGNSLGAASAAAFAELETAAKEEWGRDLIKSWNTAGWFQLPLTLGDRIGRLVGASAGQTVVCDTTSLNIYKALHAAVALRPGRKVIVSEGGSFPTDLYVAEGVASTLPGTRIRLEGIDAPNIADLFDDDVAVVLVNHVNYKSGELRDMAALTKRAHEVGALVVWDLCHSAGALPVDLDGANVDFAVGCTYKYLNGGPGSPAFIYAARRHHENIVQPLSGWWGHARPFAFEQSFAAGEGMVRFLCGTQPVLSLRALKGALDLWDTVDMAALREKSIALTDLFIRLVEERCGQYGVVLESPREGARRGSQVSFAHEGSYQVMQALIERGVIGDFRAPATMRFGFTPLYVGYRDVFEAVNVLEEILRTSVWRDVRYAVRGAVT</sequence>
<dbReference type="OrthoDB" id="9812626at2"/>
<dbReference type="GO" id="GO:0019805">
    <property type="term" value="P:quinolinate biosynthetic process"/>
    <property type="evidence" value="ECO:0007669"/>
    <property type="project" value="UniProtKB-UniRule"/>
</dbReference>
<gene>
    <name evidence="4" type="primary">kynU</name>
    <name evidence="7" type="ORF">C7449_101212</name>
</gene>
<dbReference type="InterPro" id="IPR015421">
    <property type="entry name" value="PyrdxlP-dep_Trfase_major"/>
</dbReference>
<dbReference type="GO" id="GO:0005737">
    <property type="term" value="C:cytoplasm"/>
    <property type="evidence" value="ECO:0007669"/>
    <property type="project" value="UniProtKB-UniRule"/>
</dbReference>
<comment type="catalytic activity">
    <reaction evidence="6">
        <text>3-hydroxy-L-kynurenine + H2O = 3-hydroxyanthranilate + L-alanine + H(+)</text>
        <dbReference type="Rhea" id="RHEA:25143"/>
        <dbReference type="ChEBI" id="CHEBI:15377"/>
        <dbReference type="ChEBI" id="CHEBI:15378"/>
        <dbReference type="ChEBI" id="CHEBI:36559"/>
        <dbReference type="ChEBI" id="CHEBI:57972"/>
        <dbReference type="ChEBI" id="CHEBI:58125"/>
        <dbReference type="EC" id="3.7.1.3"/>
    </reaction>
</comment>
<dbReference type="PIRSF" id="PIRSF038800">
    <property type="entry name" value="KYNU"/>
    <property type="match status" value="1"/>
</dbReference>
<dbReference type="UniPathway" id="UPA00334">
    <property type="reaction ID" value="UER00455"/>
</dbReference>
<comment type="subunit">
    <text evidence="4 6">Homodimer.</text>
</comment>
<dbReference type="EMBL" id="PZZZ01000001">
    <property type="protein sequence ID" value="PTM98548.1"/>
    <property type="molecule type" value="Genomic_DNA"/>
</dbReference>
<dbReference type="GO" id="GO:0097053">
    <property type="term" value="P:L-kynurenine catabolic process"/>
    <property type="evidence" value="ECO:0007669"/>
    <property type="project" value="UniProtKB-UniRule"/>
</dbReference>
<dbReference type="Gene3D" id="3.40.640.10">
    <property type="entry name" value="Type I PLP-dependent aspartate aminotransferase-like (Major domain)"/>
    <property type="match status" value="1"/>
</dbReference>
<feature type="binding site" evidence="4">
    <location>
        <position position="255"/>
    </location>
    <ligand>
        <name>pyridoxal 5'-phosphate</name>
        <dbReference type="ChEBI" id="CHEBI:597326"/>
    </ligand>
</feature>
<dbReference type="NCBIfam" id="TIGR01814">
    <property type="entry name" value="kynureninase"/>
    <property type="match status" value="1"/>
</dbReference>
<feature type="binding site" evidence="4">
    <location>
        <position position="101"/>
    </location>
    <ligand>
        <name>pyridoxal 5'-phosphate</name>
        <dbReference type="ChEBI" id="CHEBI:597326"/>
    </ligand>
</feature>
<comment type="pathway">
    <text evidence="4 6">Cofactor biosynthesis; NAD(+) biosynthesis; quinolinate from L-kynurenine: step 2/3.</text>
</comment>
<evidence type="ECO:0000313" key="7">
    <source>
        <dbReference type="EMBL" id="PTM98548.1"/>
    </source>
</evidence>
<keyword evidence="2 4" id="KW-0378">Hydrolase</keyword>
<feature type="binding site" evidence="4">
    <location>
        <position position="225"/>
    </location>
    <ligand>
        <name>pyridoxal 5'-phosphate</name>
        <dbReference type="ChEBI" id="CHEBI:597326"/>
    </ligand>
</feature>
<dbReference type="PANTHER" id="PTHR14084:SF0">
    <property type="entry name" value="KYNURENINASE"/>
    <property type="match status" value="1"/>
</dbReference>
<reference evidence="7 8" key="1">
    <citation type="submission" date="2018-04" db="EMBL/GenBank/DDBJ databases">
        <title>Genomic Encyclopedia of Type Strains, Phase IV (KMG-IV): sequencing the most valuable type-strain genomes for metagenomic binning, comparative biology and taxonomic classification.</title>
        <authorList>
            <person name="Goeker M."/>
        </authorList>
    </citation>
    <scope>NUCLEOTIDE SEQUENCE [LARGE SCALE GENOMIC DNA]</scope>
    <source>
        <strain evidence="7 8">DSM 7138</strain>
    </source>
</reference>
<dbReference type="SUPFAM" id="SSF53383">
    <property type="entry name" value="PLP-dependent transferases"/>
    <property type="match status" value="1"/>
</dbReference>
<comment type="pathway">
    <text evidence="4 6">Amino-acid degradation; L-kynurenine degradation; L-alanine and anthranilate from L-kynurenine: step 1/1.</text>
</comment>
<dbReference type="InterPro" id="IPR015424">
    <property type="entry name" value="PyrdxlP-dep_Trfase"/>
</dbReference>
<comment type="similarity">
    <text evidence="4 6">Belongs to the kynureninase family.</text>
</comment>
<comment type="cofactor">
    <cofactor evidence="4 6">
        <name>pyridoxal 5'-phosphate</name>
        <dbReference type="ChEBI" id="CHEBI:597326"/>
    </cofactor>
</comment>
<dbReference type="Proteomes" id="UP000241247">
    <property type="component" value="Unassembled WGS sequence"/>
</dbReference>
<keyword evidence="3 4" id="KW-0663">Pyridoxal phosphate</keyword>
<evidence type="ECO:0000256" key="3">
    <source>
        <dbReference type="ARBA" id="ARBA00022898"/>
    </source>
</evidence>
<dbReference type="UniPathway" id="UPA00253">
    <property type="reaction ID" value="UER00329"/>
</dbReference>
<feature type="binding site" evidence="4">
    <location>
        <position position="200"/>
    </location>
    <ligand>
        <name>pyridoxal 5'-phosphate</name>
        <dbReference type="ChEBI" id="CHEBI:597326"/>
    </ligand>
</feature>
<dbReference type="PANTHER" id="PTHR14084">
    <property type="entry name" value="KYNURENINASE"/>
    <property type="match status" value="1"/>
</dbReference>
<comment type="caution">
    <text evidence="4">Lacks conserved residue(s) required for the propagation of feature annotation.</text>
</comment>
<proteinExistence type="inferred from homology"/>
<keyword evidence="8" id="KW-1185">Reference proteome</keyword>
<dbReference type="InterPro" id="IPR010111">
    <property type="entry name" value="Kynureninase"/>
</dbReference>
<dbReference type="GO" id="GO:0030170">
    <property type="term" value="F:pyridoxal phosphate binding"/>
    <property type="evidence" value="ECO:0007669"/>
    <property type="project" value="UniProtKB-UniRule"/>
</dbReference>
<comment type="caution">
    <text evidence="7">The sequence shown here is derived from an EMBL/GenBank/DDBJ whole genome shotgun (WGS) entry which is preliminary data.</text>
</comment>
<comment type="function">
    <text evidence="4 6">Catalyzes the cleavage of L-kynurenine (L-Kyn) and L-3-hydroxykynurenine (L-3OHKyn) into anthranilic acid (AA) and 3-hydroxyanthranilic acid (3-OHAA), respectively.</text>
</comment>
<feature type="binding site" evidence="4">
    <location>
        <position position="100"/>
    </location>
    <ligand>
        <name>pyridoxal 5'-phosphate</name>
        <dbReference type="ChEBI" id="CHEBI:597326"/>
    </ligand>
</feature>
<evidence type="ECO:0000256" key="2">
    <source>
        <dbReference type="ARBA" id="ARBA00022801"/>
    </source>
</evidence>
<dbReference type="Pfam" id="PF22580">
    <property type="entry name" value="KYNU_C"/>
    <property type="match status" value="1"/>
</dbReference>
<evidence type="ECO:0000256" key="1">
    <source>
        <dbReference type="ARBA" id="ARBA00022642"/>
    </source>
</evidence>
<feature type="binding site" evidence="4">
    <location>
        <begin position="128"/>
        <end position="131"/>
    </location>
    <ligand>
        <name>pyridoxal 5'-phosphate</name>
        <dbReference type="ChEBI" id="CHEBI:597326"/>
    </ligand>
</feature>
<dbReference type="EC" id="3.7.1.3" evidence="4 5"/>
<dbReference type="Gene3D" id="3.90.1150.10">
    <property type="entry name" value="Aspartate Aminotransferase, domain 1"/>
    <property type="match status" value="1"/>
</dbReference>
<name>A0A2T5BHX2_MYCDI</name>
<evidence type="ECO:0000313" key="8">
    <source>
        <dbReference type="Proteomes" id="UP000241247"/>
    </source>
</evidence>
<dbReference type="AlphaFoldDB" id="A0A2T5BHX2"/>
<feature type="binding site" evidence="4">
    <location>
        <position position="281"/>
    </location>
    <ligand>
        <name>pyridoxal 5'-phosphate</name>
        <dbReference type="ChEBI" id="CHEBI:597326"/>
    </ligand>
</feature>
<dbReference type="GO" id="GO:0043420">
    <property type="term" value="P:anthranilate metabolic process"/>
    <property type="evidence" value="ECO:0007669"/>
    <property type="project" value="TreeGrafter"/>
</dbReference>
<dbReference type="InterPro" id="IPR015422">
    <property type="entry name" value="PyrdxlP-dep_Trfase_small"/>
</dbReference>
<dbReference type="GO" id="GO:0030429">
    <property type="term" value="F:kynureninase activity"/>
    <property type="evidence" value="ECO:0007669"/>
    <property type="project" value="UniProtKB-UniRule"/>
</dbReference>
<comment type="catalytic activity">
    <reaction evidence="4 6">
        <text>L-kynurenine + H2O = anthranilate + L-alanine + H(+)</text>
        <dbReference type="Rhea" id="RHEA:16813"/>
        <dbReference type="ChEBI" id="CHEBI:15377"/>
        <dbReference type="ChEBI" id="CHEBI:15378"/>
        <dbReference type="ChEBI" id="CHEBI:16567"/>
        <dbReference type="ChEBI" id="CHEBI:57959"/>
        <dbReference type="ChEBI" id="CHEBI:57972"/>
        <dbReference type="EC" id="3.7.1.3"/>
    </reaction>
</comment>
<dbReference type="HAMAP" id="MF_01970">
    <property type="entry name" value="Kynureninase"/>
    <property type="match status" value="1"/>
</dbReference>
<dbReference type="GO" id="GO:0019441">
    <property type="term" value="P:L-tryptophan catabolic process to kynurenine"/>
    <property type="evidence" value="ECO:0007669"/>
    <property type="project" value="TreeGrafter"/>
</dbReference>
<evidence type="ECO:0000256" key="6">
    <source>
        <dbReference type="PIRNR" id="PIRNR038800"/>
    </source>
</evidence>
<feature type="binding site" evidence="4">
    <location>
        <position position="203"/>
    </location>
    <ligand>
        <name>pyridoxal 5'-phosphate</name>
        <dbReference type="ChEBI" id="CHEBI:597326"/>
    </ligand>
</feature>
<evidence type="ECO:0000256" key="5">
    <source>
        <dbReference type="NCBIfam" id="TIGR01814"/>
    </source>
</evidence>
<accession>A0A2T5BHX2</accession>